<feature type="compositionally biased region" description="Basic and acidic residues" evidence="1">
    <location>
        <begin position="39"/>
        <end position="56"/>
    </location>
</feature>
<organism evidence="2 3">
    <name type="scientific">Acacia crassicarpa</name>
    <name type="common">northern wattle</name>
    <dbReference type="NCBI Taxonomy" id="499986"/>
    <lineage>
        <taxon>Eukaryota</taxon>
        <taxon>Viridiplantae</taxon>
        <taxon>Streptophyta</taxon>
        <taxon>Embryophyta</taxon>
        <taxon>Tracheophyta</taxon>
        <taxon>Spermatophyta</taxon>
        <taxon>Magnoliopsida</taxon>
        <taxon>eudicotyledons</taxon>
        <taxon>Gunneridae</taxon>
        <taxon>Pentapetalae</taxon>
        <taxon>rosids</taxon>
        <taxon>fabids</taxon>
        <taxon>Fabales</taxon>
        <taxon>Fabaceae</taxon>
        <taxon>Caesalpinioideae</taxon>
        <taxon>mimosoid clade</taxon>
        <taxon>Acacieae</taxon>
        <taxon>Acacia</taxon>
    </lineage>
</organism>
<dbReference type="Proteomes" id="UP001293593">
    <property type="component" value="Unassembled WGS sequence"/>
</dbReference>
<proteinExistence type="predicted"/>
<dbReference type="AlphaFoldDB" id="A0AAE1JN74"/>
<dbReference type="EMBL" id="JAWXYG010000005">
    <property type="protein sequence ID" value="KAK4271094.1"/>
    <property type="molecule type" value="Genomic_DNA"/>
</dbReference>
<feature type="region of interest" description="Disordered" evidence="1">
    <location>
        <begin position="32"/>
        <end position="95"/>
    </location>
</feature>
<name>A0AAE1JN74_9FABA</name>
<keyword evidence="3" id="KW-1185">Reference proteome</keyword>
<comment type="caution">
    <text evidence="2">The sequence shown here is derived from an EMBL/GenBank/DDBJ whole genome shotgun (WGS) entry which is preliminary data.</text>
</comment>
<evidence type="ECO:0000313" key="3">
    <source>
        <dbReference type="Proteomes" id="UP001293593"/>
    </source>
</evidence>
<gene>
    <name evidence="2" type="ORF">QN277_019835</name>
</gene>
<protein>
    <submittedName>
        <fullName evidence="2">Uncharacterized protein</fullName>
    </submittedName>
</protein>
<reference evidence="2" key="1">
    <citation type="submission" date="2023-10" db="EMBL/GenBank/DDBJ databases">
        <title>Chromosome-level genome of the transformable northern wattle, Acacia crassicarpa.</title>
        <authorList>
            <person name="Massaro I."/>
            <person name="Sinha N.R."/>
            <person name="Poethig S."/>
            <person name="Leichty A.R."/>
        </authorList>
    </citation>
    <scope>NUCLEOTIDE SEQUENCE</scope>
    <source>
        <strain evidence="2">Acra3RX</strain>
        <tissue evidence="2">Leaf</tissue>
    </source>
</reference>
<evidence type="ECO:0000313" key="2">
    <source>
        <dbReference type="EMBL" id="KAK4271094.1"/>
    </source>
</evidence>
<sequence>MALEGCGGPKGVPEGGTGELLDFVDVVGVNILNEEGDDGDRNKGDEPLDEIGHDNGDNVGVIPSEGKDEDDLHFEGDSDDDDEEGPYGDEGLPSFMLGETYANKKDLVAAINTYT</sequence>
<feature type="compositionally biased region" description="Acidic residues" evidence="1">
    <location>
        <begin position="67"/>
        <end position="87"/>
    </location>
</feature>
<evidence type="ECO:0000256" key="1">
    <source>
        <dbReference type="SAM" id="MobiDB-lite"/>
    </source>
</evidence>
<accession>A0AAE1JN74</accession>